<keyword evidence="2" id="KW-1185">Reference proteome</keyword>
<dbReference type="AlphaFoldDB" id="A0A0D1Z371"/>
<dbReference type="GeneID" id="27310208"/>
<accession>A0A0D1Z371</accession>
<dbReference type="InParanoid" id="A0A0D1Z371"/>
<evidence type="ECO:0000313" key="2">
    <source>
        <dbReference type="Proteomes" id="UP000053259"/>
    </source>
</evidence>
<dbReference type="RefSeq" id="XP_016217261.1">
    <property type="nucleotide sequence ID" value="XM_016355245.1"/>
</dbReference>
<gene>
    <name evidence="1" type="ORF">PV09_02235</name>
</gene>
<dbReference type="EMBL" id="KN847533">
    <property type="protein sequence ID" value="KIW07392.1"/>
    <property type="molecule type" value="Genomic_DNA"/>
</dbReference>
<dbReference type="Proteomes" id="UP000053259">
    <property type="component" value="Unassembled WGS sequence"/>
</dbReference>
<organism evidence="1 2">
    <name type="scientific">Verruconis gallopava</name>
    <dbReference type="NCBI Taxonomy" id="253628"/>
    <lineage>
        <taxon>Eukaryota</taxon>
        <taxon>Fungi</taxon>
        <taxon>Dikarya</taxon>
        <taxon>Ascomycota</taxon>
        <taxon>Pezizomycotina</taxon>
        <taxon>Dothideomycetes</taxon>
        <taxon>Pleosporomycetidae</taxon>
        <taxon>Venturiales</taxon>
        <taxon>Sympoventuriaceae</taxon>
        <taxon>Verruconis</taxon>
    </lineage>
</organism>
<evidence type="ECO:0000313" key="1">
    <source>
        <dbReference type="EMBL" id="KIW07392.1"/>
    </source>
</evidence>
<proteinExistence type="predicted"/>
<protein>
    <submittedName>
        <fullName evidence="1">Uncharacterized protein</fullName>
    </submittedName>
</protein>
<sequence>MFRPYLRIRPLPFSPVSRLSITSQHPYSAQMYRPQELLPFALPFSILDFAFSRIPDVLVNHCTGAQMRRQDFHSGQNTLQKEREIYSITYQDGQIAHQGIRLDHMDH</sequence>
<reference evidence="1 2" key="1">
    <citation type="submission" date="2015-01" db="EMBL/GenBank/DDBJ databases">
        <title>The Genome Sequence of Ochroconis gallopava CBS43764.</title>
        <authorList>
            <consortium name="The Broad Institute Genomics Platform"/>
            <person name="Cuomo C."/>
            <person name="de Hoog S."/>
            <person name="Gorbushina A."/>
            <person name="Stielow B."/>
            <person name="Teixiera M."/>
            <person name="Abouelleil A."/>
            <person name="Chapman S.B."/>
            <person name="Priest M."/>
            <person name="Young S.K."/>
            <person name="Wortman J."/>
            <person name="Nusbaum C."/>
            <person name="Birren B."/>
        </authorList>
    </citation>
    <scope>NUCLEOTIDE SEQUENCE [LARGE SCALE GENOMIC DNA]</scope>
    <source>
        <strain evidence="1 2">CBS 43764</strain>
    </source>
</reference>
<dbReference type="VEuPathDB" id="FungiDB:PV09_02235"/>
<dbReference type="HOGENOM" id="CLU_2211990_0_0_1"/>
<name>A0A0D1Z371_9PEZI</name>